<dbReference type="SUPFAM" id="SSF51735">
    <property type="entry name" value="NAD(P)-binding Rossmann-fold domains"/>
    <property type="match status" value="1"/>
</dbReference>
<dbReference type="OrthoDB" id="2860165at2"/>
<dbReference type="InterPro" id="IPR052228">
    <property type="entry name" value="Sec_Metab_Biosynth_Oxidored"/>
</dbReference>
<sequence length="265" mass="29076">MARTIVITGGTNGIGKALARHYTELGDQVVAVGSSEEGGRRLREEVPNAQFVRADLSSLRQTRDLIERLSTEHPVIDALVLAAFRFNAVRVETDEGFEHTFALYVINRWLMAEGLRDPLEKAPIPVIINLCGAGQGGKIQWNDLQLKDKYRGLTATMQGAAASELLGMAYSSERTKYVLYNPVFVATGLHEPFKQPLRGLVQVASAVFAQPVAKAVPPLAALIDHPPAKPLTTWKKGKPIDLAVDRNEARRFEETIRTVTQSALP</sequence>
<dbReference type="InterPro" id="IPR036291">
    <property type="entry name" value="NAD(P)-bd_dom_sf"/>
</dbReference>
<name>A0A1H6BPD3_9ACTN</name>
<keyword evidence="3" id="KW-1185">Reference proteome</keyword>
<organism evidence="2 3">
    <name type="scientific">Nonomuraea solani</name>
    <dbReference type="NCBI Taxonomy" id="1144553"/>
    <lineage>
        <taxon>Bacteria</taxon>
        <taxon>Bacillati</taxon>
        <taxon>Actinomycetota</taxon>
        <taxon>Actinomycetes</taxon>
        <taxon>Streptosporangiales</taxon>
        <taxon>Streptosporangiaceae</taxon>
        <taxon>Nonomuraea</taxon>
    </lineage>
</organism>
<keyword evidence="1" id="KW-0560">Oxidoreductase</keyword>
<dbReference type="RefSeq" id="WP_103956198.1">
    <property type="nucleotide sequence ID" value="NZ_FNVT01000003.1"/>
</dbReference>
<dbReference type="GO" id="GO:0016491">
    <property type="term" value="F:oxidoreductase activity"/>
    <property type="evidence" value="ECO:0007669"/>
    <property type="project" value="UniProtKB-KW"/>
</dbReference>
<proteinExistence type="predicted"/>
<dbReference type="InterPro" id="IPR002347">
    <property type="entry name" value="SDR_fam"/>
</dbReference>
<protein>
    <submittedName>
        <fullName evidence="2">Short chain dehydrogenase</fullName>
    </submittedName>
</protein>
<dbReference type="EMBL" id="FNVT01000003">
    <property type="protein sequence ID" value="SEG62544.1"/>
    <property type="molecule type" value="Genomic_DNA"/>
</dbReference>
<dbReference type="PANTHER" id="PTHR47534:SF3">
    <property type="entry name" value="ALCOHOL DEHYDROGENASE-LIKE C-TERMINAL DOMAIN-CONTAINING PROTEIN"/>
    <property type="match status" value="1"/>
</dbReference>
<accession>A0A1H6BPD3</accession>
<dbReference type="Pfam" id="PF00106">
    <property type="entry name" value="adh_short"/>
    <property type="match status" value="1"/>
</dbReference>
<evidence type="ECO:0000313" key="3">
    <source>
        <dbReference type="Proteomes" id="UP000236732"/>
    </source>
</evidence>
<dbReference type="PANTHER" id="PTHR47534">
    <property type="entry name" value="YALI0E05731P"/>
    <property type="match status" value="1"/>
</dbReference>
<dbReference type="AlphaFoldDB" id="A0A1H6BPD3"/>
<dbReference type="Proteomes" id="UP000236732">
    <property type="component" value="Unassembled WGS sequence"/>
</dbReference>
<gene>
    <name evidence="2" type="ORF">SAMN05444920_103542</name>
</gene>
<reference evidence="2 3" key="1">
    <citation type="submission" date="2016-10" db="EMBL/GenBank/DDBJ databases">
        <authorList>
            <person name="de Groot N.N."/>
        </authorList>
    </citation>
    <scope>NUCLEOTIDE SEQUENCE [LARGE SCALE GENOMIC DNA]</scope>
    <source>
        <strain evidence="2 3">CGMCC 4.7037</strain>
    </source>
</reference>
<evidence type="ECO:0000256" key="1">
    <source>
        <dbReference type="ARBA" id="ARBA00023002"/>
    </source>
</evidence>
<dbReference type="Gene3D" id="3.40.50.720">
    <property type="entry name" value="NAD(P)-binding Rossmann-like Domain"/>
    <property type="match status" value="1"/>
</dbReference>
<evidence type="ECO:0000313" key="2">
    <source>
        <dbReference type="EMBL" id="SEG62544.1"/>
    </source>
</evidence>